<dbReference type="KEGG" id="kan:IMCC3317_20970"/>
<accession>A0A7L4ZJT0</accession>
<evidence type="ECO:0000313" key="1">
    <source>
        <dbReference type="EMBL" id="QHI36727.1"/>
    </source>
</evidence>
<evidence type="ECO:0000313" key="2">
    <source>
        <dbReference type="Proteomes" id="UP000464657"/>
    </source>
</evidence>
<organism evidence="1 2">
    <name type="scientific">Kordia antarctica</name>
    <dbReference type="NCBI Taxonomy" id="1218801"/>
    <lineage>
        <taxon>Bacteria</taxon>
        <taxon>Pseudomonadati</taxon>
        <taxon>Bacteroidota</taxon>
        <taxon>Flavobacteriia</taxon>
        <taxon>Flavobacteriales</taxon>
        <taxon>Flavobacteriaceae</taxon>
        <taxon>Kordia</taxon>
    </lineage>
</organism>
<name>A0A7L4ZJT0_9FLAO</name>
<dbReference type="AlphaFoldDB" id="A0A7L4ZJT0"/>
<keyword evidence="2" id="KW-1185">Reference proteome</keyword>
<reference evidence="1 2" key="1">
    <citation type="journal article" date="2013" name="Int. J. Syst. Evol. Microbiol.">
        <title>Kordia antarctica sp. nov., isolated from Antarctic seawater.</title>
        <authorList>
            <person name="Baek K."/>
            <person name="Choi A."/>
            <person name="Kang I."/>
            <person name="Lee K."/>
            <person name="Cho J.C."/>
        </authorList>
    </citation>
    <scope>NUCLEOTIDE SEQUENCE [LARGE SCALE GENOMIC DNA]</scope>
    <source>
        <strain evidence="1 2">IMCC3317</strain>
    </source>
</reference>
<proteinExistence type="predicted"/>
<gene>
    <name evidence="1" type="ORF">IMCC3317_20970</name>
</gene>
<dbReference type="EMBL" id="CP019288">
    <property type="protein sequence ID" value="QHI36727.1"/>
    <property type="molecule type" value="Genomic_DNA"/>
</dbReference>
<protein>
    <submittedName>
        <fullName evidence="1">Uncharacterized protein</fullName>
    </submittedName>
</protein>
<sequence length="187" mass="22054">MSLLLFSTMNNQKEHSDLVEIELKNRLASISKTDTLYVDFTLNDFLINFLEENMYTKEKNFSEYNTLVPFLSESNIKMIFNEQEVIYLKKEINNNFTFTEKDIILKRVVRSNYEEEKKAIGNDGMKLINFKQKERLFMSKPVILSNQEYAISAYSYGNHDSFSSGIHIYRKIKGVWKIYAEIKTSFS</sequence>
<dbReference type="Proteomes" id="UP000464657">
    <property type="component" value="Chromosome"/>
</dbReference>